<evidence type="ECO:0000256" key="2">
    <source>
        <dbReference type="ARBA" id="ARBA00013262"/>
    </source>
</evidence>
<dbReference type="AlphaFoldDB" id="A0A7S2CT46"/>
<comment type="catalytic activity">
    <reaction evidence="4">
        <text>L-tyrosyl-[protein] + 3'-phosphoadenylyl sulfate = O-sulfo-L-tyrosine-[protein] + adenosine 3',5'-bisphosphate + H(+)</text>
        <dbReference type="Rhea" id="RHEA:16801"/>
        <dbReference type="Rhea" id="RHEA-COMP:10136"/>
        <dbReference type="Rhea" id="RHEA-COMP:11688"/>
        <dbReference type="ChEBI" id="CHEBI:15378"/>
        <dbReference type="ChEBI" id="CHEBI:46858"/>
        <dbReference type="ChEBI" id="CHEBI:58339"/>
        <dbReference type="ChEBI" id="CHEBI:58343"/>
        <dbReference type="ChEBI" id="CHEBI:65286"/>
        <dbReference type="EC" id="2.8.2.20"/>
    </reaction>
</comment>
<dbReference type="Pfam" id="PF13469">
    <property type="entry name" value="Sulfotransfer_3"/>
    <property type="match status" value="1"/>
</dbReference>
<dbReference type="EC" id="2.8.2.20" evidence="2"/>
<dbReference type="PANTHER" id="PTHR12788:SF10">
    <property type="entry name" value="PROTEIN-TYROSINE SULFOTRANSFERASE"/>
    <property type="match status" value="1"/>
</dbReference>
<dbReference type="InterPro" id="IPR027417">
    <property type="entry name" value="P-loop_NTPase"/>
</dbReference>
<evidence type="ECO:0000256" key="3">
    <source>
        <dbReference type="ARBA" id="ARBA00022679"/>
    </source>
</evidence>
<dbReference type="GO" id="GO:0008476">
    <property type="term" value="F:protein-tyrosine sulfotransferase activity"/>
    <property type="evidence" value="ECO:0007669"/>
    <property type="project" value="UniProtKB-EC"/>
</dbReference>
<dbReference type="GO" id="GO:0005794">
    <property type="term" value="C:Golgi apparatus"/>
    <property type="evidence" value="ECO:0007669"/>
    <property type="project" value="TreeGrafter"/>
</dbReference>
<protein>
    <recommendedName>
        <fullName evidence="2">protein-tyrosine sulfotransferase</fullName>
        <ecNumber evidence="2">2.8.2.20</ecNumber>
    </recommendedName>
</protein>
<dbReference type="InterPro" id="IPR026634">
    <property type="entry name" value="TPST-like"/>
</dbReference>
<sequence length="172" mass="19822">MDAKLAWLIPVLYPEARVIWVRRCPLDTAWSNFVQRFKNVKLQYSFSLDDISRFYRSYETMTEHWRNTLTIPMMQIHYEDLVLNPEAAIRDMIRFLGLSWEAPIMQFHAQVNTKGVSTASVYEVHEPIYSDAIGKWRPYAPYIEALVQALGDWGSSSRHGSCALQGGGVMTS</sequence>
<dbReference type="PANTHER" id="PTHR12788">
    <property type="entry name" value="PROTEIN-TYROSINE SULFOTRANSFERASE 2"/>
    <property type="match status" value="1"/>
</dbReference>
<name>A0A7S2CT46_9STRA</name>
<evidence type="ECO:0000256" key="4">
    <source>
        <dbReference type="ARBA" id="ARBA00048460"/>
    </source>
</evidence>
<dbReference type="EMBL" id="HBGS01032883">
    <property type="protein sequence ID" value="CAD9434533.1"/>
    <property type="molecule type" value="Transcribed_RNA"/>
</dbReference>
<dbReference type="SUPFAM" id="SSF52540">
    <property type="entry name" value="P-loop containing nucleoside triphosphate hydrolases"/>
    <property type="match status" value="1"/>
</dbReference>
<accession>A0A7S2CT46</accession>
<organism evidence="5">
    <name type="scientific">Octactis speculum</name>
    <dbReference type="NCBI Taxonomy" id="3111310"/>
    <lineage>
        <taxon>Eukaryota</taxon>
        <taxon>Sar</taxon>
        <taxon>Stramenopiles</taxon>
        <taxon>Ochrophyta</taxon>
        <taxon>Dictyochophyceae</taxon>
        <taxon>Dictyochales</taxon>
        <taxon>Dictyochaceae</taxon>
        <taxon>Octactis</taxon>
    </lineage>
</organism>
<keyword evidence="3" id="KW-0808">Transferase</keyword>
<gene>
    <name evidence="5" type="ORF">DSPE1174_LOCUS16912</name>
</gene>
<evidence type="ECO:0000313" key="5">
    <source>
        <dbReference type="EMBL" id="CAD9434533.1"/>
    </source>
</evidence>
<evidence type="ECO:0000256" key="1">
    <source>
        <dbReference type="ARBA" id="ARBA00009988"/>
    </source>
</evidence>
<comment type="similarity">
    <text evidence="1">Belongs to the protein sulfotransferase family.</text>
</comment>
<dbReference type="Gene3D" id="3.40.50.300">
    <property type="entry name" value="P-loop containing nucleotide triphosphate hydrolases"/>
    <property type="match status" value="1"/>
</dbReference>
<proteinExistence type="inferred from homology"/>
<reference evidence="5" key="1">
    <citation type="submission" date="2021-01" db="EMBL/GenBank/DDBJ databases">
        <authorList>
            <person name="Corre E."/>
            <person name="Pelletier E."/>
            <person name="Niang G."/>
            <person name="Scheremetjew M."/>
            <person name="Finn R."/>
            <person name="Kale V."/>
            <person name="Holt S."/>
            <person name="Cochrane G."/>
            <person name="Meng A."/>
            <person name="Brown T."/>
            <person name="Cohen L."/>
        </authorList>
    </citation>
    <scope>NUCLEOTIDE SEQUENCE</scope>
    <source>
        <strain evidence="5">CCMP1381</strain>
    </source>
</reference>